<protein>
    <submittedName>
        <fullName evidence="1">Uncharacterized protein</fullName>
    </submittedName>
</protein>
<dbReference type="OrthoDB" id="3523587at2"/>
<dbReference type="SUPFAM" id="SSF52540">
    <property type="entry name" value="P-loop containing nucleoside triphosphate hydrolases"/>
    <property type="match status" value="1"/>
</dbReference>
<accession>A0A4R4X8H6</accession>
<gene>
    <name evidence="1" type="ORF">E1218_12450</name>
</gene>
<reference evidence="1 2" key="1">
    <citation type="submission" date="2019-02" db="EMBL/GenBank/DDBJ databases">
        <title>Draft genome sequences of novel Actinobacteria.</title>
        <authorList>
            <person name="Sahin N."/>
            <person name="Ay H."/>
            <person name="Saygin H."/>
        </authorList>
    </citation>
    <scope>NUCLEOTIDE SEQUENCE [LARGE SCALE GENOMIC DNA]</scope>
    <source>
        <strain evidence="1 2">16K104</strain>
    </source>
</reference>
<evidence type="ECO:0000313" key="2">
    <source>
        <dbReference type="Proteomes" id="UP000295172"/>
    </source>
</evidence>
<organism evidence="1 2">
    <name type="scientific">Kribbella turkmenica</name>
    <dbReference type="NCBI Taxonomy" id="2530375"/>
    <lineage>
        <taxon>Bacteria</taxon>
        <taxon>Bacillati</taxon>
        <taxon>Actinomycetota</taxon>
        <taxon>Actinomycetes</taxon>
        <taxon>Propionibacteriales</taxon>
        <taxon>Kribbellaceae</taxon>
        <taxon>Kribbella</taxon>
    </lineage>
</organism>
<dbReference type="Gene3D" id="3.40.50.300">
    <property type="entry name" value="P-loop containing nucleotide triphosphate hydrolases"/>
    <property type="match status" value="1"/>
</dbReference>
<sequence length="197" mass="21765">MGIADVPGTRLVQDRDELVYPKDSVVVLAGIPGAGKTTLLRRLFPVGGDHQGVQVFDSERLRACWIPVLGAVPYAWWRPLLHLTYYVKALSAMRTGPVLLHDCATRPWVRRLIGWRARRSGLAVHLILLDVPGDVARSGQRARGRVVRTGSMATHCRRWPRLIAMAADDPGHLIPDAISATILTRGQADRLTNIAFD</sequence>
<dbReference type="Proteomes" id="UP000295172">
    <property type="component" value="Unassembled WGS sequence"/>
</dbReference>
<keyword evidence="2" id="KW-1185">Reference proteome</keyword>
<dbReference type="Pfam" id="PF13671">
    <property type="entry name" value="AAA_33"/>
    <property type="match status" value="1"/>
</dbReference>
<dbReference type="EMBL" id="SMKR01000043">
    <property type="protein sequence ID" value="TDD26780.1"/>
    <property type="molecule type" value="Genomic_DNA"/>
</dbReference>
<dbReference type="AlphaFoldDB" id="A0A4R4X8H6"/>
<name>A0A4R4X8H6_9ACTN</name>
<evidence type="ECO:0000313" key="1">
    <source>
        <dbReference type="EMBL" id="TDD26780.1"/>
    </source>
</evidence>
<comment type="caution">
    <text evidence="1">The sequence shown here is derived from an EMBL/GenBank/DDBJ whole genome shotgun (WGS) entry which is preliminary data.</text>
</comment>
<proteinExistence type="predicted"/>
<dbReference type="InterPro" id="IPR027417">
    <property type="entry name" value="P-loop_NTPase"/>
</dbReference>